<evidence type="ECO:0000256" key="2">
    <source>
        <dbReference type="ARBA" id="ARBA00022723"/>
    </source>
</evidence>
<dbReference type="GO" id="GO:0000976">
    <property type="term" value="F:transcription cis-regulatory region binding"/>
    <property type="evidence" value="ECO:0007669"/>
    <property type="project" value="TreeGrafter"/>
</dbReference>
<evidence type="ECO:0000256" key="10">
    <source>
        <dbReference type="SAM" id="MobiDB-lite"/>
    </source>
</evidence>
<organism evidence="12 13">
    <name type="scientific">Protea cynaroides</name>
    <dbReference type="NCBI Taxonomy" id="273540"/>
    <lineage>
        <taxon>Eukaryota</taxon>
        <taxon>Viridiplantae</taxon>
        <taxon>Streptophyta</taxon>
        <taxon>Embryophyta</taxon>
        <taxon>Tracheophyta</taxon>
        <taxon>Spermatophyta</taxon>
        <taxon>Magnoliopsida</taxon>
        <taxon>Proteales</taxon>
        <taxon>Proteaceae</taxon>
        <taxon>Protea</taxon>
    </lineage>
</organism>
<dbReference type="FunFam" id="1.10.10.60:FF:000257">
    <property type="entry name" value="Zinc-finger homeodomain protein 2"/>
    <property type="match status" value="1"/>
</dbReference>
<dbReference type="NCBIfam" id="TIGR01565">
    <property type="entry name" value="homeo_ZF_HD"/>
    <property type="match status" value="1"/>
</dbReference>
<evidence type="ECO:0000256" key="9">
    <source>
        <dbReference type="ARBA" id="ARBA00023242"/>
    </source>
</evidence>
<proteinExistence type="predicted"/>
<dbReference type="Proteomes" id="UP001141806">
    <property type="component" value="Unassembled WGS sequence"/>
</dbReference>
<keyword evidence="7" id="KW-0371">Homeobox</keyword>
<keyword evidence="3" id="KW-0863">Zinc-finger</keyword>
<dbReference type="Pfam" id="PF04770">
    <property type="entry name" value="ZF-HD_dimer"/>
    <property type="match status" value="1"/>
</dbReference>
<evidence type="ECO:0000313" key="12">
    <source>
        <dbReference type="EMBL" id="KAJ4964959.1"/>
    </source>
</evidence>
<keyword evidence="4" id="KW-0862">Zinc</keyword>
<evidence type="ECO:0000259" key="11">
    <source>
        <dbReference type="PROSITE" id="PS51523"/>
    </source>
</evidence>
<gene>
    <name evidence="12" type="ORF">NE237_016808</name>
</gene>
<sequence>MELRDQHESSSKVSSASSLIAPEGTEGCADRRRNRTGNGTAVYNPSSQTLDHHRHLLPLNKHLQQLQTDPDPVPVAIALGGAGSPPAVPGGSITARTPPTPKISVTVRYRECLRNHAANIGSHVVDGCGEFMPSGDHGTPEALNCAACNCHRNFHWKEVEGEPRSSYYCYDPSHKNSCTRIHPSHHHPQLAPPHLQQPQKFRLGLPTSPSMGSIPPPMMMTYGGGGGGAGATESSSEDLNVYKYNTGGSYSLPATTFAMSKKRFRTKFTHHQKDRMLEFAEKLGWRIQKQNEPDVQQFCEELGVKRQVLKVWMHNNKHSMMKKQS</sequence>
<reference evidence="12" key="1">
    <citation type="journal article" date="2023" name="Plant J.">
        <title>The genome of the king protea, Protea cynaroides.</title>
        <authorList>
            <person name="Chang J."/>
            <person name="Duong T.A."/>
            <person name="Schoeman C."/>
            <person name="Ma X."/>
            <person name="Roodt D."/>
            <person name="Barker N."/>
            <person name="Li Z."/>
            <person name="Van de Peer Y."/>
            <person name="Mizrachi E."/>
        </authorList>
    </citation>
    <scope>NUCLEOTIDE SEQUENCE</scope>
    <source>
        <tissue evidence="12">Young leaves</tissue>
    </source>
</reference>
<dbReference type="Gene3D" id="1.10.10.60">
    <property type="entry name" value="Homeodomain-like"/>
    <property type="match status" value="1"/>
</dbReference>
<name>A0A9Q0HJ16_9MAGN</name>
<dbReference type="AlphaFoldDB" id="A0A9Q0HJ16"/>
<evidence type="ECO:0000256" key="6">
    <source>
        <dbReference type="ARBA" id="ARBA00023125"/>
    </source>
</evidence>
<evidence type="ECO:0000256" key="4">
    <source>
        <dbReference type="ARBA" id="ARBA00022833"/>
    </source>
</evidence>
<keyword evidence="9" id="KW-0539">Nucleus</keyword>
<dbReference type="PANTHER" id="PTHR31948">
    <property type="entry name" value="ZINC-FINGER HOMEODOMAIN PROTEIN 2"/>
    <property type="match status" value="1"/>
</dbReference>
<dbReference type="NCBIfam" id="TIGR01566">
    <property type="entry name" value="ZF_HD_prot_N"/>
    <property type="match status" value="1"/>
</dbReference>
<dbReference type="InterPro" id="IPR006456">
    <property type="entry name" value="ZF_HD_homeobox_Cys/His_dimer"/>
</dbReference>
<evidence type="ECO:0000256" key="3">
    <source>
        <dbReference type="ARBA" id="ARBA00022771"/>
    </source>
</evidence>
<dbReference type="GO" id="GO:0005634">
    <property type="term" value="C:nucleus"/>
    <property type="evidence" value="ECO:0007669"/>
    <property type="project" value="UniProtKB-SubCell"/>
</dbReference>
<comment type="caution">
    <text evidence="12">The sequence shown here is derived from an EMBL/GenBank/DDBJ whole genome shotgun (WGS) entry which is preliminary data.</text>
</comment>
<dbReference type="GO" id="GO:0008270">
    <property type="term" value="F:zinc ion binding"/>
    <property type="evidence" value="ECO:0007669"/>
    <property type="project" value="UniProtKB-KW"/>
</dbReference>
<feature type="compositionally biased region" description="Basic and acidic residues" evidence="10">
    <location>
        <begin position="1"/>
        <end position="10"/>
    </location>
</feature>
<dbReference type="InterPro" id="IPR006455">
    <property type="entry name" value="Homeodomain_ZF_HD"/>
</dbReference>
<feature type="region of interest" description="Disordered" evidence="10">
    <location>
        <begin position="1"/>
        <end position="49"/>
    </location>
</feature>
<feature type="domain" description="ZF-HD dimerization-type" evidence="11">
    <location>
        <begin position="109"/>
        <end position="158"/>
    </location>
</feature>
<keyword evidence="8" id="KW-0804">Transcription</keyword>
<keyword evidence="2" id="KW-0479">Metal-binding</keyword>
<evidence type="ECO:0000256" key="5">
    <source>
        <dbReference type="ARBA" id="ARBA00023015"/>
    </source>
</evidence>
<accession>A0A9Q0HJ16</accession>
<dbReference type="GO" id="GO:0003700">
    <property type="term" value="F:DNA-binding transcription factor activity"/>
    <property type="evidence" value="ECO:0007669"/>
    <property type="project" value="TreeGrafter"/>
</dbReference>
<comment type="subcellular location">
    <subcellularLocation>
        <location evidence="1">Nucleus</location>
    </subcellularLocation>
</comment>
<evidence type="ECO:0000313" key="13">
    <source>
        <dbReference type="Proteomes" id="UP001141806"/>
    </source>
</evidence>
<keyword evidence="6" id="KW-0238">DNA-binding</keyword>
<keyword evidence="5" id="KW-0805">Transcription regulation</keyword>
<dbReference type="PANTHER" id="PTHR31948:SF60">
    <property type="entry name" value="ZINC-FINGER HOMEODOMAIN PROTEIN 5"/>
    <property type="match status" value="1"/>
</dbReference>
<dbReference type="GO" id="GO:0050793">
    <property type="term" value="P:regulation of developmental process"/>
    <property type="evidence" value="ECO:0007669"/>
    <property type="project" value="TreeGrafter"/>
</dbReference>
<dbReference type="SUPFAM" id="SSF46689">
    <property type="entry name" value="Homeodomain-like"/>
    <property type="match status" value="1"/>
</dbReference>
<dbReference type="OrthoDB" id="1910053at2759"/>
<evidence type="ECO:0000256" key="1">
    <source>
        <dbReference type="ARBA" id="ARBA00004123"/>
    </source>
</evidence>
<dbReference type="InterPro" id="IPR009057">
    <property type="entry name" value="Homeodomain-like_sf"/>
</dbReference>
<evidence type="ECO:0000256" key="8">
    <source>
        <dbReference type="ARBA" id="ARBA00023163"/>
    </source>
</evidence>
<keyword evidence="13" id="KW-1185">Reference proteome</keyword>
<dbReference type="PROSITE" id="PS51523">
    <property type="entry name" value="ZF_HD_DIMER"/>
    <property type="match status" value="1"/>
</dbReference>
<evidence type="ECO:0000256" key="7">
    <source>
        <dbReference type="ARBA" id="ARBA00023155"/>
    </source>
</evidence>
<dbReference type="EMBL" id="JAMYWD010000007">
    <property type="protein sequence ID" value="KAJ4964959.1"/>
    <property type="molecule type" value="Genomic_DNA"/>
</dbReference>
<protein>
    <recommendedName>
        <fullName evidence="11">ZF-HD dimerization-type domain-containing protein</fullName>
    </recommendedName>
</protein>
<feature type="compositionally biased region" description="Polar residues" evidence="10">
    <location>
        <begin position="36"/>
        <end position="49"/>
    </location>
</feature>